<evidence type="ECO:0000313" key="1">
    <source>
        <dbReference type="EMBL" id="EGF92037.1"/>
    </source>
</evidence>
<accession>F4QK10</accession>
<gene>
    <name evidence="1" type="ORF">ABI_04680</name>
</gene>
<sequence>MEVGHGFTLFDRVVCLDRKGEERQFKGTKKTFGRRFVATR</sequence>
<dbReference type="AlphaFoldDB" id="F4QK10"/>
<name>F4QK10_9CAUL</name>
<dbReference type="EMBL" id="GL883077">
    <property type="protein sequence ID" value="EGF92037.1"/>
    <property type="molecule type" value="Genomic_DNA"/>
</dbReference>
<proteinExistence type="predicted"/>
<reference evidence="2" key="1">
    <citation type="submission" date="2011-03" db="EMBL/GenBank/DDBJ databases">
        <title>Draft genome sequence of Brevundimonas diminuta.</title>
        <authorList>
            <person name="Brown P.J.B."/>
            <person name="Buechlein A."/>
            <person name="Hemmerich C."/>
            <person name="Brun Y.V."/>
        </authorList>
    </citation>
    <scope>NUCLEOTIDE SEQUENCE [LARGE SCALE GENOMIC DNA]</scope>
    <source>
        <strain evidence="2">C19</strain>
    </source>
</reference>
<protein>
    <submittedName>
        <fullName evidence="1">Uncharacterized protein</fullName>
    </submittedName>
</protein>
<dbReference type="Proteomes" id="UP000006512">
    <property type="component" value="Unassembled WGS sequence"/>
</dbReference>
<dbReference type="HOGENOM" id="CLU_3284154_0_0_5"/>
<organism evidence="1 2">
    <name type="scientific">Asticcacaulis biprosthecium C19</name>
    <dbReference type="NCBI Taxonomy" id="715226"/>
    <lineage>
        <taxon>Bacteria</taxon>
        <taxon>Pseudomonadati</taxon>
        <taxon>Pseudomonadota</taxon>
        <taxon>Alphaproteobacteria</taxon>
        <taxon>Caulobacterales</taxon>
        <taxon>Caulobacteraceae</taxon>
        <taxon>Asticcacaulis</taxon>
    </lineage>
</organism>
<evidence type="ECO:0000313" key="2">
    <source>
        <dbReference type="Proteomes" id="UP000006512"/>
    </source>
</evidence>
<keyword evidence="2" id="KW-1185">Reference proteome</keyword>